<evidence type="ECO:0000256" key="1">
    <source>
        <dbReference type="SAM" id="MobiDB-lite"/>
    </source>
</evidence>
<dbReference type="AlphaFoldDB" id="A0A4Q2RCG1"/>
<accession>A0A4Q2RCG1</accession>
<feature type="compositionally biased region" description="Basic and acidic residues" evidence="1">
    <location>
        <begin position="41"/>
        <end position="51"/>
    </location>
</feature>
<reference evidence="2 3" key="2">
    <citation type="submission" date="2019-02" db="EMBL/GenBank/DDBJ databases">
        <title>'Lichenibacterium ramalinii' gen. nov. sp. nov., 'Lichenibacterium minor' gen. nov. sp. nov.</title>
        <authorList>
            <person name="Pankratov T."/>
        </authorList>
    </citation>
    <scope>NUCLEOTIDE SEQUENCE [LARGE SCALE GENOMIC DNA]</scope>
    <source>
        <strain evidence="2 3">RmlP001</strain>
    </source>
</reference>
<comment type="caution">
    <text evidence="2">The sequence shown here is derived from an EMBL/GenBank/DDBJ whole genome shotgun (WGS) entry which is preliminary data.</text>
</comment>
<dbReference type="EMBL" id="QYBC01000010">
    <property type="protein sequence ID" value="RYB04315.1"/>
    <property type="molecule type" value="Genomic_DNA"/>
</dbReference>
<feature type="region of interest" description="Disordered" evidence="1">
    <location>
        <begin position="25"/>
        <end position="51"/>
    </location>
</feature>
<keyword evidence="3" id="KW-1185">Reference proteome</keyword>
<dbReference type="Proteomes" id="UP000289411">
    <property type="component" value="Unassembled WGS sequence"/>
</dbReference>
<sequence>MAQLEAFQHRTREFLVVRAAVEGVSGDGAGGEPAAHGLSAGHDRPRARATTDTREAFRLQFIAAVTPPLVDPEALAA</sequence>
<organism evidence="2 3">
    <name type="scientific">Lichenibacterium ramalinae</name>
    <dbReference type="NCBI Taxonomy" id="2316527"/>
    <lineage>
        <taxon>Bacteria</taxon>
        <taxon>Pseudomonadati</taxon>
        <taxon>Pseudomonadota</taxon>
        <taxon>Alphaproteobacteria</taxon>
        <taxon>Hyphomicrobiales</taxon>
        <taxon>Lichenihabitantaceae</taxon>
        <taxon>Lichenibacterium</taxon>
    </lineage>
</organism>
<gene>
    <name evidence="2" type="ORF">D3272_12700</name>
</gene>
<name>A0A4Q2RCG1_9HYPH</name>
<reference evidence="2 3" key="1">
    <citation type="submission" date="2018-09" db="EMBL/GenBank/DDBJ databases">
        <authorList>
            <person name="Grouzdev D.S."/>
            <person name="Krutkina M.S."/>
        </authorList>
    </citation>
    <scope>NUCLEOTIDE SEQUENCE [LARGE SCALE GENOMIC DNA]</scope>
    <source>
        <strain evidence="2 3">RmlP001</strain>
    </source>
</reference>
<evidence type="ECO:0000313" key="2">
    <source>
        <dbReference type="EMBL" id="RYB04315.1"/>
    </source>
</evidence>
<evidence type="ECO:0000313" key="3">
    <source>
        <dbReference type="Proteomes" id="UP000289411"/>
    </source>
</evidence>
<proteinExistence type="predicted"/>
<protein>
    <submittedName>
        <fullName evidence="2">Uncharacterized protein</fullName>
    </submittedName>
</protein>